<evidence type="ECO:0000256" key="1">
    <source>
        <dbReference type="ARBA" id="ARBA00011955"/>
    </source>
</evidence>
<dbReference type="SUPFAM" id="SSF143631">
    <property type="entry name" value="ApbE-like"/>
    <property type="match status" value="1"/>
</dbReference>
<dbReference type="OrthoDB" id="9778595at2"/>
<dbReference type="InterPro" id="IPR003374">
    <property type="entry name" value="ApbE-like_sf"/>
</dbReference>
<dbReference type="PANTHER" id="PTHR30040:SF2">
    <property type="entry name" value="FAD:PROTEIN FMN TRANSFERASE"/>
    <property type="match status" value="1"/>
</dbReference>
<name>A0A3S8U3L4_9RHOB</name>
<dbReference type="Gene3D" id="3.10.520.10">
    <property type="entry name" value="ApbE-like domains"/>
    <property type="match status" value="1"/>
</dbReference>
<evidence type="ECO:0000256" key="4">
    <source>
        <dbReference type="ARBA" id="ARBA00022679"/>
    </source>
</evidence>
<dbReference type="GO" id="GO:0016740">
    <property type="term" value="F:transferase activity"/>
    <property type="evidence" value="ECO:0007669"/>
    <property type="project" value="UniProtKB-UniRule"/>
</dbReference>
<evidence type="ECO:0000256" key="7">
    <source>
        <dbReference type="ARBA" id="ARBA00022842"/>
    </source>
</evidence>
<dbReference type="GO" id="GO:0046872">
    <property type="term" value="F:metal ion binding"/>
    <property type="evidence" value="ECO:0007669"/>
    <property type="project" value="UniProtKB-UniRule"/>
</dbReference>
<dbReference type="PIRSF" id="PIRSF006268">
    <property type="entry name" value="ApbE"/>
    <property type="match status" value="1"/>
</dbReference>
<dbReference type="EC" id="2.7.1.180" evidence="1 10"/>
<evidence type="ECO:0000256" key="8">
    <source>
        <dbReference type="ARBA" id="ARBA00031306"/>
    </source>
</evidence>
<evidence type="ECO:0000256" key="10">
    <source>
        <dbReference type="PIRNR" id="PIRNR006268"/>
    </source>
</evidence>
<comment type="similarity">
    <text evidence="10">Belongs to the ApbE family.</text>
</comment>
<organism evidence="12 13">
    <name type="scientific">Tabrizicola piscis</name>
    <dbReference type="NCBI Taxonomy" id="2494374"/>
    <lineage>
        <taxon>Bacteria</taxon>
        <taxon>Pseudomonadati</taxon>
        <taxon>Pseudomonadota</taxon>
        <taxon>Alphaproteobacteria</taxon>
        <taxon>Rhodobacterales</taxon>
        <taxon>Paracoccaceae</taxon>
        <taxon>Tabrizicola</taxon>
    </lineage>
</organism>
<comment type="catalytic activity">
    <reaction evidence="9 10">
        <text>L-threonyl-[protein] + FAD = FMN-L-threonyl-[protein] + AMP + H(+)</text>
        <dbReference type="Rhea" id="RHEA:36847"/>
        <dbReference type="Rhea" id="RHEA-COMP:11060"/>
        <dbReference type="Rhea" id="RHEA-COMP:11061"/>
        <dbReference type="ChEBI" id="CHEBI:15378"/>
        <dbReference type="ChEBI" id="CHEBI:30013"/>
        <dbReference type="ChEBI" id="CHEBI:57692"/>
        <dbReference type="ChEBI" id="CHEBI:74257"/>
        <dbReference type="ChEBI" id="CHEBI:456215"/>
        <dbReference type="EC" id="2.7.1.180"/>
    </reaction>
</comment>
<keyword evidence="5 10" id="KW-0479">Metal-binding</keyword>
<protein>
    <recommendedName>
        <fullName evidence="2 10">FAD:protein FMN transferase</fullName>
        <ecNumber evidence="1 10">2.7.1.180</ecNumber>
    </recommendedName>
    <alternativeName>
        <fullName evidence="8 10">Flavin transferase</fullName>
    </alternativeName>
</protein>
<dbReference type="PANTHER" id="PTHR30040">
    <property type="entry name" value="THIAMINE BIOSYNTHESIS LIPOPROTEIN APBE"/>
    <property type="match status" value="1"/>
</dbReference>
<evidence type="ECO:0000256" key="2">
    <source>
        <dbReference type="ARBA" id="ARBA00016337"/>
    </source>
</evidence>
<feature type="binding site" evidence="11">
    <location>
        <position position="153"/>
    </location>
    <ligand>
        <name>Mg(2+)</name>
        <dbReference type="ChEBI" id="CHEBI:18420"/>
    </ligand>
</feature>
<dbReference type="KEGG" id="taw:EI545_04635"/>
<comment type="cofactor">
    <cofactor evidence="11">
        <name>Mg(2+)</name>
        <dbReference type="ChEBI" id="CHEBI:18420"/>
    </cofactor>
    <cofactor evidence="11">
        <name>Mn(2+)</name>
        <dbReference type="ChEBI" id="CHEBI:29035"/>
    </cofactor>
    <text evidence="11">Magnesium. Can also use manganese.</text>
</comment>
<gene>
    <name evidence="12" type="ORF">EI545_04635</name>
</gene>
<proteinExistence type="inferred from homology"/>
<keyword evidence="7 10" id="KW-0460">Magnesium</keyword>
<keyword evidence="4 10" id="KW-0808">Transferase</keyword>
<evidence type="ECO:0000313" key="13">
    <source>
        <dbReference type="Proteomes" id="UP000282002"/>
    </source>
</evidence>
<evidence type="ECO:0000256" key="11">
    <source>
        <dbReference type="PIRSR" id="PIRSR006268-2"/>
    </source>
</evidence>
<evidence type="ECO:0000256" key="9">
    <source>
        <dbReference type="ARBA" id="ARBA00048540"/>
    </source>
</evidence>
<dbReference type="EMBL" id="CP034328">
    <property type="protein sequence ID" value="AZL58186.1"/>
    <property type="molecule type" value="Genomic_DNA"/>
</dbReference>
<dbReference type="Pfam" id="PF02424">
    <property type="entry name" value="ApbE"/>
    <property type="match status" value="1"/>
</dbReference>
<keyword evidence="3 10" id="KW-0285">Flavoprotein</keyword>
<evidence type="ECO:0000256" key="6">
    <source>
        <dbReference type="ARBA" id="ARBA00022827"/>
    </source>
</evidence>
<keyword evidence="6 10" id="KW-0274">FAD</keyword>
<feature type="binding site" evidence="11">
    <location>
        <position position="267"/>
    </location>
    <ligand>
        <name>Mg(2+)</name>
        <dbReference type="ChEBI" id="CHEBI:18420"/>
    </ligand>
</feature>
<keyword evidence="13" id="KW-1185">Reference proteome</keyword>
<evidence type="ECO:0000313" key="12">
    <source>
        <dbReference type="EMBL" id="AZL58186.1"/>
    </source>
</evidence>
<evidence type="ECO:0000256" key="5">
    <source>
        <dbReference type="ARBA" id="ARBA00022723"/>
    </source>
</evidence>
<reference evidence="12 13" key="1">
    <citation type="submission" date="2018-12" db="EMBL/GenBank/DDBJ databases">
        <title>Complete genome sequencing of Tabrizicola sp. K13M18.</title>
        <authorList>
            <person name="Bae J.-W."/>
        </authorList>
    </citation>
    <scope>NUCLEOTIDE SEQUENCE [LARGE SCALE GENOMIC DNA]</scope>
    <source>
        <strain evidence="12 13">K13M18</strain>
    </source>
</reference>
<dbReference type="InterPro" id="IPR024932">
    <property type="entry name" value="ApbE"/>
</dbReference>
<accession>A0A3S8U3L4</accession>
<sequence length="318" mass="33495">MPKTPTDLKQTLGGATMGTRWSVLIDAPISDPTVQSHFQAAVDEVDAQMSTWKPESDLMRLNAAPLGRWVPLPDRLLTVLEAGLAITRQTNGAFEMNIGDAVRAWGFGPDAIDLPAIRAASSAPRVPASAALELDRGNGRARKSAALALDLSGIAKGYGVDRLAETARELGFDHALCTIDGEVRALGPQRDGRPWVIGIETPDGSTTSQHSILELKDMAVATSGDYRHFVTVGITRLSHTMDPRRGAPLVASPASVTVLSQSCMLADAMATALMVLGDRQGPDFATANEISALFLLRVPGEMVALGTGVFAATGEGSE</sequence>
<dbReference type="AlphaFoldDB" id="A0A3S8U3L4"/>
<dbReference type="Proteomes" id="UP000282002">
    <property type="component" value="Chromosome"/>
</dbReference>
<feature type="binding site" evidence="11">
    <location>
        <position position="271"/>
    </location>
    <ligand>
        <name>Mg(2+)</name>
        <dbReference type="ChEBI" id="CHEBI:18420"/>
    </ligand>
</feature>
<dbReference type="RefSeq" id="WP_125324387.1">
    <property type="nucleotide sequence ID" value="NZ_CP034328.1"/>
</dbReference>
<evidence type="ECO:0000256" key="3">
    <source>
        <dbReference type="ARBA" id="ARBA00022630"/>
    </source>
</evidence>